<name>Q7MSK4_WOLSU</name>
<reference evidence="1 2" key="1">
    <citation type="journal article" date="2003" name="Proc. Natl. Acad. Sci. U.S.A.">
        <title>Complete genome sequence and analysis of Wolinella succinogenes.</title>
        <authorList>
            <person name="Baar C."/>
            <person name="Eppinger M."/>
            <person name="Raddatz G."/>
            <person name="Simon JM."/>
            <person name="Lanz C."/>
            <person name="Klimmek O."/>
            <person name="Nandakumar R."/>
            <person name="Gross R."/>
            <person name="Rosinus A."/>
            <person name="Keller H."/>
            <person name="Jagtap P."/>
            <person name="Linke B."/>
            <person name="Meyer F."/>
            <person name="Lederer H."/>
            <person name="Schuster S.C."/>
        </authorList>
    </citation>
    <scope>NUCLEOTIDE SEQUENCE [LARGE SCALE GENOMIC DNA]</scope>
    <source>
        <strain evidence="2">ATCC 29543 / DSM 1740 / CCUG 13145 / JCM 31913 / LMG 7466 / NCTC 11488 / FDC 602W</strain>
    </source>
</reference>
<dbReference type="AlphaFoldDB" id="Q7MSK4"/>
<dbReference type="HOGENOM" id="CLU_2195875_0_0_7"/>
<protein>
    <submittedName>
        <fullName evidence="1">Uncharacterized protein</fullName>
    </submittedName>
</protein>
<dbReference type="RefSeq" id="WP_011138310.1">
    <property type="nucleotide sequence ID" value="NC_005090.1"/>
</dbReference>
<organism evidence="2">
    <name type="scientific">Wolinella succinogenes (strain ATCC 29543 / DSM 1740 / CCUG 13145 / JCM 31913 / LMG 7466 / NCTC 11488 / FDC 602W)</name>
    <name type="common">Vibrio succinogenes</name>
    <dbReference type="NCBI Taxonomy" id="273121"/>
    <lineage>
        <taxon>Bacteria</taxon>
        <taxon>Pseudomonadati</taxon>
        <taxon>Campylobacterota</taxon>
        <taxon>Epsilonproteobacteria</taxon>
        <taxon>Campylobacterales</taxon>
        <taxon>Helicobacteraceae</taxon>
        <taxon>Wolinella</taxon>
    </lineage>
</organism>
<sequence>MANSLYLPALLSDEQLGALLKEAEKIKENPDTEIPLLMQAITDLALNAGKRALEHQEIAEALETYLRYLSLEKLHRLGIIKEYEQPSPKEFFLPAKEITLTLLTPPSA</sequence>
<evidence type="ECO:0000313" key="1">
    <source>
        <dbReference type="EMBL" id="CAE09510.1"/>
    </source>
</evidence>
<dbReference type="Proteomes" id="UP000000422">
    <property type="component" value="Chromosome"/>
</dbReference>
<dbReference type="EMBL" id="BX571658">
    <property type="protein sequence ID" value="CAE09510.1"/>
    <property type="molecule type" value="Genomic_DNA"/>
</dbReference>
<proteinExistence type="predicted"/>
<evidence type="ECO:0000313" key="2">
    <source>
        <dbReference type="Proteomes" id="UP000000422"/>
    </source>
</evidence>
<gene>
    <name evidence="1" type="ordered locus">WS0362</name>
</gene>
<keyword evidence="2" id="KW-1185">Reference proteome</keyword>
<accession>Q7MSK4</accession>
<dbReference type="KEGG" id="wsu:WS0362"/>
<dbReference type="STRING" id="273121.WS0362"/>